<dbReference type="OrthoDB" id="9802328at2"/>
<dbReference type="EMBL" id="CP034465">
    <property type="protein sequence ID" value="AZP03276.1"/>
    <property type="molecule type" value="Genomic_DNA"/>
</dbReference>
<dbReference type="InterPro" id="IPR004838">
    <property type="entry name" value="NHTrfase_class1_PyrdxlP-BS"/>
</dbReference>
<dbReference type="EC" id="2.6.1.-" evidence="6"/>
<dbReference type="Pfam" id="PF00155">
    <property type="entry name" value="Aminotran_1_2"/>
    <property type="match status" value="1"/>
</dbReference>
<evidence type="ECO:0000313" key="8">
    <source>
        <dbReference type="EMBL" id="AZP03276.1"/>
    </source>
</evidence>
<protein>
    <recommendedName>
        <fullName evidence="6">Aminotransferase</fullName>
        <ecNumber evidence="6">2.6.1.-</ecNumber>
    </recommendedName>
</protein>
<dbReference type="InterPro" id="IPR015422">
    <property type="entry name" value="PyrdxlP-dep_Trfase_small"/>
</dbReference>
<dbReference type="Proteomes" id="UP000273326">
    <property type="component" value="Chromosome"/>
</dbReference>
<evidence type="ECO:0000256" key="6">
    <source>
        <dbReference type="RuleBase" id="RU000481"/>
    </source>
</evidence>
<evidence type="ECO:0000313" key="9">
    <source>
        <dbReference type="Proteomes" id="UP000273326"/>
    </source>
</evidence>
<dbReference type="InterPro" id="IPR015424">
    <property type="entry name" value="PyrdxlP-dep_Trfase"/>
</dbReference>
<dbReference type="GO" id="GO:0030170">
    <property type="term" value="F:pyridoxal phosphate binding"/>
    <property type="evidence" value="ECO:0007669"/>
    <property type="project" value="InterPro"/>
</dbReference>
<dbReference type="CDD" id="cd00609">
    <property type="entry name" value="AAT_like"/>
    <property type="match status" value="1"/>
</dbReference>
<reference evidence="9" key="1">
    <citation type="submission" date="2018-12" db="EMBL/GenBank/DDBJ databases">
        <title>Complete genome sequencing of Jeotgalibaca sp. H21T32.</title>
        <authorList>
            <person name="Bae J.-W."/>
            <person name="Lee S.-Y."/>
        </authorList>
    </citation>
    <scope>NUCLEOTIDE SEQUENCE [LARGE SCALE GENOMIC DNA]</scope>
    <source>
        <strain evidence="9">H21T32</strain>
    </source>
</reference>
<gene>
    <name evidence="8" type="ORF">EJN90_00555</name>
</gene>
<dbReference type="KEGG" id="jeh:EJN90_00555"/>
<comment type="similarity">
    <text evidence="2 6">Belongs to the class-I pyridoxal-phosphate-dependent aminotransferase family.</text>
</comment>
<dbReference type="PROSITE" id="PS00105">
    <property type="entry name" value="AA_TRANSFER_CLASS_1"/>
    <property type="match status" value="1"/>
</dbReference>
<dbReference type="AlphaFoldDB" id="A0A3Q9BJG0"/>
<comment type="cofactor">
    <cofactor evidence="1 6">
        <name>pyridoxal 5'-phosphate</name>
        <dbReference type="ChEBI" id="CHEBI:597326"/>
    </cofactor>
</comment>
<dbReference type="GO" id="GO:0006520">
    <property type="term" value="P:amino acid metabolic process"/>
    <property type="evidence" value="ECO:0007669"/>
    <property type="project" value="InterPro"/>
</dbReference>
<evidence type="ECO:0000256" key="3">
    <source>
        <dbReference type="ARBA" id="ARBA00022576"/>
    </source>
</evidence>
<keyword evidence="4 6" id="KW-0808">Transferase</keyword>
<dbReference type="InterPro" id="IPR004839">
    <property type="entry name" value="Aminotransferase_I/II_large"/>
</dbReference>
<dbReference type="InterPro" id="IPR015421">
    <property type="entry name" value="PyrdxlP-dep_Trfase_major"/>
</dbReference>
<dbReference type="InterPro" id="IPR050596">
    <property type="entry name" value="AspAT/PAT-like"/>
</dbReference>
<evidence type="ECO:0000256" key="1">
    <source>
        <dbReference type="ARBA" id="ARBA00001933"/>
    </source>
</evidence>
<keyword evidence="9" id="KW-1185">Reference proteome</keyword>
<proteinExistence type="inferred from homology"/>
<dbReference type="GO" id="GO:0008483">
    <property type="term" value="F:transaminase activity"/>
    <property type="evidence" value="ECO:0007669"/>
    <property type="project" value="UniProtKB-KW"/>
</dbReference>
<evidence type="ECO:0000256" key="4">
    <source>
        <dbReference type="ARBA" id="ARBA00022679"/>
    </source>
</evidence>
<dbReference type="PANTHER" id="PTHR46383:SF1">
    <property type="entry name" value="ASPARTATE AMINOTRANSFERASE"/>
    <property type="match status" value="1"/>
</dbReference>
<dbReference type="PANTHER" id="PTHR46383">
    <property type="entry name" value="ASPARTATE AMINOTRANSFERASE"/>
    <property type="match status" value="1"/>
</dbReference>
<name>A0A3Q9BJG0_9LACT</name>
<keyword evidence="3 6" id="KW-0032">Aminotransferase</keyword>
<accession>A0A3Q9BJG0</accession>
<dbReference type="Gene3D" id="3.40.640.10">
    <property type="entry name" value="Type I PLP-dependent aspartate aminotransferase-like (Major domain)"/>
    <property type="match status" value="1"/>
</dbReference>
<dbReference type="PRINTS" id="PR00753">
    <property type="entry name" value="ACCSYNTHASE"/>
</dbReference>
<feature type="domain" description="Aminotransferase class I/classII large" evidence="7">
    <location>
        <begin position="37"/>
        <end position="393"/>
    </location>
</feature>
<sequence>MVNGGILLISKRIQDIQLSSTLAATQKTRELKAEGRDIISLTVGEPDFDTPKYILDAANKAIYEGKGHHYTDSAGIAELRQAIADFHQKHDFVSYEMDEIFVSAGAKLILYYLFQALVDEGDEVLIPIPYWVSYSEQIRLAGGVPVFIETDPENGFALTEELLDRYTSDKTKLLVLNSPSNPSGAVFNEEQLRIIGDYCVRKNILIIADEIYYKLVFNGAKSQSIASLSEEIRQQSIIVNGMSKAFAMTGWRIGYALGSKKVMQAINKIASQTSGNAAGISQYAALAALTEGSDFMEENRKLFETRLNAAYPLVKDLPGFKLYEKPMGAFYLFPECSEAAKMTGYDTVDAFTMALLEEAHVGLVAGSGFGMPKHIRFSYATSTEEFAEGVQRIKTFMEKHRAK</sequence>
<organism evidence="8 9">
    <name type="scientific">Jeotgalibaca ciconiae</name>
    <dbReference type="NCBI Taxonomy" id="2496265"/>
    <lineage>
        <taxon>Bacteria</taxon>
        <taxon>Bacillati</taxon>
        <taxon>Bacillota</taxon>
        <taxon>Bacilli</taxon>
        <taxon>Lactobacillales</taxon>
        <taxon>Carnobacteriaceae</taxon>
        <taxon>Jeotgalibaca</taxon>
    </lineage>
</organism>
<dbReference type="Gene3D" id="3.90.1150.10">
    <property type="entry name" value="Aspartate Aminotransferase, domain 1"/>
    <property type="match status" value="1"/>
</dbReference>
<keyword evidence="5" id="KW-0663">Pyridoxal phosphate</keyword>
<evidence type="ECO:0000256" key="5">
    <source>
        <dbReference type="ARBA" id="ARBA00022898"/>
    </source>
</evidence>
<dbReference type="FunFam" id="3.40.640.10:FF:000033">
    <property type="entry name" value="Aspartate aminotransferase"/>
    <property type="match status" value="1"/>
</dbReference>
<dbReference type="SUPFAM" id="SSF53383">
    <property type="entry name" value="PLP-dependent transferases"/>
    <property type="match status" value="1"/>
</dbReference>
<evidence type="ECO:0000256" key="2">
    <source>
        <dbReference type="ARBA" id="ARBA00007441"/>
    </source>
</evidence>
<evidence type="ECO:0000259" key="7">
    <source>
        <dbReference type="Pfam" id="PF00155"/>
    </source>
</evidence>